<dbReference type="OrthoDB" id="2080678at2"/>
<dbReference type="Proteomes" id="UP000008710">
    <property type="component" value="Plasmid pRHL1"/>
</dbReference>
<feature type="domain" description="Nucleotide modification associated" evidence="1">
    <location>
        <begin position="2"/>
        <end position="198"/>
    </location>
</feature>
<organism evidence="2 3">
    <name type="scientific">Rhodococcus jostii (strain RHA1)</name>
    <dbReference type="NCBI Taxonomy" id="101510"/>
    <lineage>
        <taxon>Bacteria</taxon>
        <taxon>Bacillati</taxon>
        <taxon>Actinomycetota</taxon>
        <taxon>Actinomycetes</taxon>
        <taxon>Mycobacteriales</taxon>
        <taxon>Nocardiaceae</taxon>
        <taxon>Rhodococcus</taxon>
    </lineage>
</organism>
<dbReference type="KEGG" id="rha:RHA1_ro09121"/>
<dbReference type="RefSeq" id="WP_011599840.1">
    <property type="nucleotide sequence ID" value="NC_008269.1"/>
</dbReference>
<evidence type="ECO:0000313" key="2">
    <source>
        <dbReference type="EMBL" id="ABH00164.1"/>
    </source>
</evidence>
<proteinExistence type="predicted"/>
<evidence type="ECO:0000259" key="1">
    <source>
        <dbReference type="Pfam" id="PF18753"/>
    </source>
</evidence>
<protein>
    <recommendedName>
        <fullName evidence="1">Nucleotide modification associated domain-containing protein</fullName>
    </recommendedName>
</protein>
<geneLocation type="plasmid" evidence="2 3">
    <name>pRHL1</name>
</geneLocation>
<accession>Q0RX22</accession>
<dbReference type="PATRIC" id="fig|101510.16.peg.8400"/>
<sequence>MRLFSYIVRYDIGFAPNPFHGMCTLATCKPKIRATARIDDWVIGTGSKTKKLEDRLVYAMRVDEIVDFDTYWSESRFVRKIPTPRGSRKQAYGDNIYHRGATGKWIQANSRHSLDDGSPNLGHIDRDTNTDAVLIGREFVYFGGSGPKIPHDLRVGYGTDLVHGQRSHRCRFPQELVDATADWIRSLGTGVRGRPADWG</sequence>
<reference evidence="3" key="1">
    <citation type="journal article" date="2006" name="Proc. Natl. Acad. Sci. U.S.A.">
        <title>The complete genome of Rhodococcus sp. RHA1 provides insights into a catabolic powerhouse.</title>
        <authorList>
            <person name="McLeod M.P."/>
            <person name="Warren R.L."/>
            <person name="Hsiao W.W.L."/>
            <person name="Araki N."/>
            <person name="Myhre M."/>
            <person name="Fernandes C."/>
            <person name="Miyazawa D."/>
            <person name="Wong W."/>
            <person name="Lillquist A.L."/>
            <person name="Wang D."/>
            <person name="Dosanjh M."/>
            <person name="Hara H."/>
            <person name="Petrescu A."/>
            <person name="Morin R.D."/>
            <person name="Yang G."/>
            <person name="Stott J.M."/>
            <person name="Schein J.E."/>
            <person name="Shin H."/>
            <person name="Smailus D."/>
            <person name="Siddiqui A.S."/>
            <person name="Marra M.A."/>
            <person name="Jones S.J.M."/>
            <person name="Holt R."/>
            <person name="Brinkman F.S.L."/>
            <person name="Miyauchi K."/>
            <person name="Fukuda M."/>
            <person name="Davies J.E."/>
            <person name="Mohn W.W."/>
            <person name="Eltis L.D."/>
        </authorList>
    </citation>
    <scope>NUCLEOTIDE SEQUENCE [LARGE SCALE GENOMIC DNA]</scope>
    <source>
        <strain evidence="3">RHA1</strain>
    </source>
</reference>
<dbReference type="InterPro" id="IPR041180">
    <property type="entry name" value="Nmad2"/>
</dbReference>
<dbReference type="Pfam" id="PF18753">
    <property type="entry name" value="Nmad2"/>
    <property type="match status" value="1"/>
</dbReference>
<name>Q0RX22_RHOJR</name>
<gene>
    <name evidence="2" type="ordered locus">RHA1_ro09121</name>
</gene>
<keyword evidence="2" id="KW-0614">Plasmid</keyword>
<dbReference type="HOGENOM" id="CLU_108029_0_0_11"/>
<dbReference type="AlphaFoldDB" id="Q0RX22"/>
<dbReference type="EMBL" id="CP000432">
    <property type="protein sequence ID" value="ABH00164.1"/>
    <property type="molecule type" value="Genomic_DNA"/>
</dbReference>
<evidence type="ECO:0000313" key="3">
    <source>
        <dbReference type="Proteomes" id="UP000008710"/>
    </source>
</evidence>